<dbReference type="RefSeq" id="WP_017384414.1">
    <property type="nucleotide sequence ID" value="NZ_AMGJ01000042.1"/>
</dbReference>
<dbReference type="InterPro" id="IPR053167">
    <property type="entry name" value="Spore_coat_component"/>
</dbReference>
<dbReference type="PANTHER" id="PTHR37089">
    <property type="entry name" value="PROTEIN U-RELATED"/>
    <property type="match status" value="1"/>
</dbReference>
<dbReference type="PANTHER" id="PTHR37089:SF3">
    <property type="entry name" value="EXPORTED PROTEIN"/>
    <property type="match status" value="1"/>
</dbReference>
<dbReference type="InterPro" id="IPR007893">
    <property type="entry name" value="Spore_coat_U/FanG"/>
</dbReference>
<reference evidence="2 3" key="1">
    <citation type="journal article" date="2017" name="J. Antimicrob. Chemother.">
        <title>Characterization of the population structure, drug resistance mechanisms and plasmids of the community-associated Enterobacter cloacae complex in China.</title>
        <authorList>
            <person name="Zhou K."/>
            <person name="Yu W."/>
            <person name="Cao X."/>
            <person name="Shen P."/>
            <person name="Lu H."/>
            <person name="Luo Q."/>
            <person name="Rossen J.W.A."/>
            <person name="Xiao Y."/>
        </authorList>
    </citation>
    <scope>NUCLEOTIDE SEQUENCE [LARGE SCALE GENOMIC DNA]</scope>
    <source>
        <strain evidence="2 3">ECC904</strain>
    </source>
</reference>
<accession>A0A2J0Q4N7</accession>
<dbReference type="Proteomes" id="UP000229974">
    <property type="component" value="Unassembled WGS sequence"/>
</dbReference>
<feature type="domain" description="Spore coat protein U/FanG" evidence="1">
    <location>
        <begin position="38"/>
        <end position="179"/>
    </location>
</feature>
<protein>
    <submittedName>
        <fullName evidence="2">Fimbrial protein</fullName>
    </submittedName>
</protein>
<evidence type="ECO:0000313" key="2">
    <source>
        <dbReference type="EMBL" id="PJD89203.1"/>
    </source>
</evidence>
<dbReference type="OrthoDB" id="6506871at2"/>
<dbReference type="Pfam" id="PF05229">
    <property type="entry name" value="SCPU"/>
    <property type="match status" value="1"/>
</dbReference>
<sequence length="182" mass="18761">MKALCLCLRESAEGVVHPFLALLVGLMMICDAGAVTSQSFRVSATVVPGCSVSTGTGGRFGTLDFGTRNGVDNTPVSTSFVADGALSIACTPGVALSMSIDGGQNYSSVRRMTRSGGTEVVGYRLYSSSSLAANSEIGVNQAIPITYTNSNNIALPLFGVALLTGFSLPGTYSDQLTVTLSW</sequence>
<organism evidence="2 3">
    <name type="scientific">Enterobacter hormaechei</name>
    <dbReference type="NCBI Taxonomy" id="158836"/>
    <lineage>
        <taxon>Bacteria</taxon>
        <taxon>Pseudomonadati</taxon>
        <taxon>Pseudomonadota</taxon>
        <taxon>Gammaproteobacteria</taxon>
        <taxon>Enterobacterales</taxon>
        <taxon>Enterobacteriaceae</taxon>
        <taxon>Enterobacter</taxon>
        <taxon>Enterobacter cloacae complex</taxon>
    </lineage>
</organism>
<name>A0A2J0Q4N7_9ENTR</name>
<evidence type="ECO:0000259" key="1">
    <source>
        <dbReference type="Pfam" id="PF05229"/>
    </source>
</evidence>
<comment type="caution">
    <text evidence="2">The sequence shown here is derived from an EMBL/GenBank/DDBJ whole genome shotgun (WGS) entry which is preliminary data.</text>
</comment>
<gene>
    <name evidence="2" type="ORF">B9Q30_01415</name>
</gene>
<proteinExistence type="predicted"/>
<dbReference type="AlphaFoldDB" id="A0A2J0Q4N7"/>
<dbReference type="EMBL" id="NEEW01000001">
    <property type="protein sequence ID" value="PJD89203.1"/>
    <property type="molecule type" value="Genomic_DNA"/>
</dbReference>
<dbReference type="SMART" id="SM00972">
    <property type="entry name" value="SCPU"/>
    <property type="match status" value="1"/>
</dbReference>
<evidence type="ECO:0000313" key="3">
    <source>
        <dbReference type="Proteomes" id="UP000229974"/>
    </source>
</evidence>
<dbReference type="STRING" id="301102.BFV66_12770"/>